<feature type="transmembrane region" description="Helical" evidence="8">
    <location>
        <begin position="341"/>
        <end position="363"/>
    </location>
</feature>
<gene>
    <name evidence="10" type="primary">ybhR</name>
    <name evidence="10" type="ORF">NCTC13093_02226</name>
</gene>
<evidence type="ECO:0000313" key="11">
    <source>
        <dbReference type="Proteomes" id="UP000250086"/>
    </source>
</evidence>
<evidence type="ECO:0000313" key="10">
    <source>
        <dbReference type="EMBL" id="SPT70802.1"/>
    </source>
</evidence>
<feature type="transmembrane region" description="Helical" evidence="8">
    <location>
        <begin position="173"/>
        <end position="197"/>
    </location>
</feature>
<feature type="transmembrane region" description="Helical" evidence="8">
    <location>
        <begin position="285"/>
        <end position="305"/>
    </location>
</feature>
<evidence type="ECO:0000256" key="2">
    <source>
        <dbReference type="ARBA" id="ARBA00007783"/>
    </source>
</evidence>
<reference evidence="10 11" key="1">
    <citation type="submission" date="2018-06" db="EMBL/GenBank/DDBJ databases">
        <authorList>
            <consortium name="Pathogen Informatics"/>
            <person name="Doyle S."/>
        </authorList>
    </citation>
    <scope>NUCLEOTIDE SEQUENCE [LARGE SCALE GENOMIC DNA]</scope>
    <source>
        <strain evidence="10 11">NCTC13093</strain>
    </source>
</reference>
<proteinExistence type="inferred from homology"/>
<evidence type="ECO:0000259" key="9">
    <source>
        <dbReference type="PROSITE" id="PS51012"/>
    </source>
</evidence>
<dbReference type="EMBL" id="UAPV01000001">
    <property type="protein sequence ID" value="SPT70802.1"/>
    <property type="molecule type" value="Genomic_DNA"/>
</dbReference>
<evidence type="ECO:0000256" key="4">
    <source>
        <dbReference type="ARBA" id="ARBA00022475"/>
    </source>
</evidence>
<protein>
    <recommendedName>
        <fullName evidence="8">Transport permease protein</fullName>
    </recommendedName>
</protein>
<dbReference type="AlphaFoldDB" id="A0A2X0WWC9"/>
<organism evidence="10 11">
    <name type="scientific">Anaerobiospirillum thomasii</name>
    <dbReference type="NCBI Taxonomy" id="179995"/>
    <lineage>
        <taxon>Bacteria</taxon>
        <taxon>Pseudomonadati</taxon>
        <taxon>Pseudomonadota</taxon>
        <taxon>Gammaproteobacteria</taxon>
        <taxon>Aeromonadales</taxon>
        <taxon>Succinivibrionaceae</taxon>
        <taxon>Anaerobiospirillum</taxon>
    </lineage>
</organism>
<dbReference type="PANTHER" id="PTHR30294:SF44">
    <property type="entry name" value="MULTIDRUG ABC TRANSPORTER PERMEASE YBHR-RELATED"/>
    <property type="match status" value="1"/>
</dbReference>
<sequence>MAGHNFILSLVRIVALIKKEFWSMVFDRNIRKILIMPIIIQSLLFGYGATFNFVHIPYIVLNNSQSPLSYDLLNYIRGGSFFILKTGCHDINCVQKAIDRQDGLIALVIEKDFDKGQSIKLEIITDARNSASANNALYNMRQLISSFMQKEGIKQPLVVESRFLFNENNYTRYTLLTGMIIGLSLIQVLMLSSFSVSREREDGTYDMMLMTPLNPLEILIGKAVAPICVAVFQALLLMGICLFYFKIPFAGSLGAIVVILALFAICFVGLGLAISTLCRTSQQSLIISFSLILPFIILSGMITPVDAMPDFFRYLAYCDPVYYSVMAVQRVYLQGQSLYDVLHLLIPLCMLSIVTICTAMYFFRHKLE</sequence>
<keyword evidence="4 8" id="KW-1003">Cell membrane</keyword>
<accession>A0A2X0WWC9</accession>
<keyword evidence="6 8" id="KW-1133">Transmembrane helix</keyword>
<feature type="transmembrane region" description="Helical" evidence="8">
    <location>
        <begin position="218"/>
        <end position="245"/>
    </location>
</feature>
<dbReference type="InterPro" id="IPR000412">
    <property type="entry name" value="ABC_2_transport"/>
</dbReference>
<evidence type="ECO:0000256" key="6">
    <source>
        <dbReference type="ARBA" id="ARBA00022989"/>
    </source>
</evidence>
<dbReference type="GO" id="GO:0043190">
    <property type="term" value="C:ATP-binding cassette (ABC) transporter complex"/>
    <property type="evidence" value="ECO:0007669"/>
    <property type="project" value="InterPro"/>
</dbReference>
<dbReference type="InterPro" id="IPR013525">
    <property type="entry name" value="ABC2_TM"/>
</dbReference>
<keyword evidence="3 8" id="KW-0813">Transport</keyword>
<dbReference type="InterPro" id="IPR047817">
    <property type="entry name" value="ABC2_TM_bact-type"/>
</dbReference>
<evidence type="ECO:0000256" key="5">
    <source>
        <dbReference type="ARBA" id="ARBA00022692"/>
    </source>
</evidence>
<dbReference type="GO" id="GO:0140359">
    <property type="term" value="F:ABC-type transporter activity"/>
    <property type="evidence" value="ECO:0007669"/>
    <property type="project" value="InterPro"/>
</dbReference>
<evidence type="ECO:0000256" key="7">
    <source>
        <dbReference type="ARBA" id="ARBA00023136"/>
    </source>
</evidence>
<feature type="domain" description="ABC transmembrane type-2" evidence="9">
    <location>
        <begin position="141"/>
        <end position="366"/>
    </location>
</feature>
<evidence type="ECO:0000256" key="1">
    <source>
        <dbReference type="ARBA" id="ARBA00004651"/>
    </source>
</evidence>
<keyword evidence="11" id="KW-1185">Reference proteome</keyword>
<evidence type="ECO:0000256" key="8">
    <source>
        <dbReference type="RuleBase" id="RU361157"/>
    </source>
</evidence>
<dbReference type="PANTHER" id="PTHR30294">
    <property type="entry name" value="MEMBRANE COMPONENT OF ABC TRANSPORTER YHHJ-RELATED"/>
    <property type="match status" value="1"/>
</dbReference>
<keyword evidence="5 8" id="KW-0812">Transmembrane</keyword>
<dbReference type="Proteomes" id="UP000250086">
    <property type="component" value="Unassembled WGS sequence"/>
</dbReference>
<name>A0A2X0WWC9_9GAMM</name>
<comment type="similarity">
    <text evidence="2 8">Belongs to the ABC-2 integral membrane protein family.</text>
</comment>
<comment type="subcellular location">
    <subcellularLocation>
        <location evidence="8">Cell inner membrane</location>
        <topology evidence="8">Multi-pass membrane protein</topology>
    </subcellularLocation>
    <subcellularLocation>
        <location evidence="1">Cell membrane</location>
        <topology evidence="1">Multi-pass membrane protein</topology>
    </subcellularLocation>
</comment>
<feature type="transmembrane region" description="Helical" evidence="8">
    <location>
        <begin position="38"/>
        <end position="60"/>
    </location>
</feature>
<dbReference type="PROSITE" id="PS51012">
    <property type="entry name" value="ABC_TM2"/>
    <property type="match status" value="1"/>
</dbReference>
<evidence type="ECO:0000256" key="3">
    <source>
        <dbReference type="ARBA" id="ARBA00022448"/>
    </source>
</evidence>
<dbReference type="RefSeq" id="WP_113744833.1">
    <property type="nucleotide sequence ID" value="NZ_UAPV01000001.1"/>
</dbReference>
<dbReference type="Pfam" id="PF12698">
    <property type="entry name" value="ABC2_membrane_3"/>
    <property type="match status" value="1"/>
</dbReference>
<dbReference type="InterPro" id="IPR051449">
    <property type="entry name" value="ABC-2_transporter_component"/>
</dbReference>
<feature type="transmembrane region" description="Helical" evidence="8">
    <location>
        <begin position="251"/>
        <end position="273"/>
    </location>
</feature>
<dbReference type="PRINTS" id="PR00164">
    <property type="entry name" value="ABC2TRNSPORT"/>
</dbReference>
<keyword evidence="7 8" id="KW-0472">Membrane</keyword>